<keyword evidence="2" id="KW-1185">Reference proteome</keyword>
<evidence type="ECO:0000313" key="1">
    <source>
        <dbReference type="EMBL" id="CAJ50450.1"/>
    </source>
</evidence>
<dbReference type="RefSeq" id="WP_012418480.1">
    <property type="nucleotide sequence ID" value="NC_010645.1"/>
</dbReference>
<sequence length="378" mass="41650">MPRLPLALLALFTLAGCGDDVLDWRNAQFSNGKVYEGSANKPFSGKVTNMPYSKVLGGQAGYQQLIGRGEAIVAMLLGSSVLCDVKVHDGVLKGEAVCRRPQQTENEIEAHFDNGALTGKFVMRAPKTHNMLAETTFKAGKIDGVLKRYDPQTQKQTLEQSVKAGVAEGRLKQWDGATGQLLLDANFSKGVPEGKYLQNDVYGNELLNGSYKNGLFTGDRTRLYYLEGASSPKTLISRITEKVVAGNIVNQAEVDKAQANSRRIKECVWDLRSMRQFDDEKIEYSARISSYIAQCQKDPEAAAKLREARHPASSKVSSTPAAKEVDEFDDERLSFPEESNACTEAWADAFRKTAGEDAMINYALAWEFVDNCRAGKRP</sequence>
<keyword evidence="1" id="KW-0449">Lipoprotein</keyword>
<gene>
    <name evidence="1" type="ordered locus">BAV2840</name>
</gene>
<proteinExistence type="predicted"/>
<name>Q2KVN2_BORA1</name>
<dbReference type="SUPFAM" id="SSF82185">
    <property type="entry name" value="Histone H3 K4-specific methyltransferase SET7/9 N-terminal domain"/>
    <property type="match status" value="1"/>
</dbReference>
<reference evidence="1 2" key="1">
    <citation type="journal article" date="2006" name="J. Bacteriol.">
        <title>Comparison of the genome sequence of the poultry pathogen Bordetella avium with those of B. bronchiseptica, B. pertussis, and B. parapertussis reveals extensive diversity in surface structures associated with host interaction.</title>
        <authorList>
            <person name="Sebaihia M."/>
            <person name="Preston A."/>
            <person name="Maskell D.J."/>
            <person name="Kuzmiak H."/>
            <person name="Connell T.D."/>
            <person name="King N.D."/>
            <person name="Orndorff P.E."/>
            <person name="Miyamoto D.M."/>
            <person name="Thomson N.R."/>
            <person name="Harris D."/>
            <person name="Goble A."/>
            <person name="Lord A."/>
            <person name="Murphy L."/>
            <person name="Quail M.A."/>
            <person name="Rutter S."/>
            <person name="Squares R."/>
            <person name="Squares S."/>
            <person name="Woodward J."/>
            <person name="Parkhill J."/>
            <person name="Temple L.M."/>
        </authorList>
    </citation>
    <scope>NUCLEOTIDE SEQUENCE [LARGE SCALE GENOMIC DNA]</scope>
    <source>
        <strain evidence="1 2">197N</strain>
    </source>
</reference>
<dbReference type="KEGG" id="bav:BAV2840"/>
<dbReference type="eggNOG" id="COG2849">
    <property type="taxonomic scope" value="Bacteria"/>
</dbReference>
<dbReference type="OrthoDB" id="5941127at2"/>
<protein>
    <submittedName>
        <fullName evidence="1">Lipoprotein</fullName>
    </submittedName>
</protein>
<dbReference type="PROSITE" id="PS51257">
    <property type="entry name" value="PROKAR_LIPOPROTEIN"/>
    <property type="match status" value="1"/>
</dbReference>
<accession>Q2KVN2</accession>
<dbReference type="HOGENOM" id="CLU_058198_0_0_4"/>
<dbReference type="Gene3D" id="2.20.110.10">
    <property type="entry name" value="Histone H3 K4-specific methyltransferase SET7/9 N-terminal domain"/>
    <property type="match status" value="1"/>
</dbReference>
<organism evidence="1 2">
    <name type="scientific">Bordetella avium (strain 197N)</name>
    <dbReference type="NCBI Taxonomy" id="360910"/>
    <lineage>
        <taxon>Bacteria</taxon>
        <taxon>Pseudomonadati</taxon>
        <taxon>Pseudomonadota</taxon>
        <taxon>Betaproteobacteria</taxon>
        <taxon>Burkholderiales</taxon>
        <taxon>Alcaligenaceae</taxon>
        <taxon>Bordetella</taxon>
    </lineage>
</organism>
<dbReference type="Proteomes" id="UP000001977">
    <property type="component" value="Chromosome"/>
</dbReference>
<dbReference type="EMBL" id="AM167904">
    <property type="protein sequence ID" value="CAJ50450.1"/>
    <property type="molecule type" value="Genomic_DNA"/>
</dbReference>
<evidence type="ECO:0000313" key="2">
    <source>
        <dbReference type="Proteomes" id="UP000001977"/>
    </source>
</evidence>
<dbReference type="AlphaFoldDB" id="Q2KVN2"/>